<keyword evidence="6" id="KW-0479">Metal-binding</keyword>
<feature type="domain" description="Calcineurin-like phosphoesterase" evidence="12">
    <location>
        <begin position="37"/>
        <end position="279"/>
    </location>
</feature>
<evidence type="ECO:0000256" key="4">
    <source>
        <dbReference type="ARBA" id="ARBA00004196"/>
    </source>
</evidence>
<dbReference type="Pfam" id="PF07833">
    <property type="entry name" value="Cu_amine_oxidN1"/>
    <property type="match status" value="1"/>
</dbReference>
<feature type="chain" id="PRO_5039749367" evidence="11">
    <location>
        <begin position="25"/>
        <end position="748"/>
    </location>
</feature>
<evidence type="ECO:0000313" key="15">
    <source>
        <dbReference type="EMBL" id="EHQ61110.1"/>
    </source>
</evidence>
<keyword evidence="7 11" id="KW-0732">Signal</keyword>
<protein>
    <submittedName>
        <fullName evidence="15">2',3'-cyclic-nucleotide 2'-phosphodiesterase</fullName>
    </submittedName>
</protein>
<evidence type="ECO:0000259" key="12">
    <source>
        <dbReference type="Pfam" id="PF00149"/>
    </source>
</evidence>
<keyword evidence="16" id="KW-1185">Reference proteome</keyword>
<evidence type="ECO:0000256" key="9">
    <source>
        <dbReference type="ARBA" id="ARBA00022801"/>
    </source>
</evidence>
<dbReference type="PROSITE" id="PS00786">
    <property type="entry name" value="5_NUCLEOTIDASE_2"/>
    <property type="match status" value="1"/>
</dbReference>
<dbReference type="InterPro" id="IPR004843">
    <property type="entry name" value="Calcineurin-like_PHP"/>
</dbReference>
<evidence type="ECO:0000256" key="1">
    <source>
        <dbReference type="ARBA" id="ARBA00000527"/>
    </source>
</evidence>
<dbReference type="EMBL" id="AHKH01000047">
    <property type="protein sequence ID" value="EHQ61110.1"/>
    <property type="molecule type" value="Genomic_DNA"/>
</dbReference>
<evidence type="ECO:0000256" key="7">
    <source>
        <dbReference type="ARBA" id="ARBA00022729"/>
    </source>
</evidence>
<dbReference type="PRINTS" id="PR01607">
    <property type="entry name" value="APYRASEFAMLY"/>
</dbReference>
<gene>
    <name evidence="15" type="ORF">PDENDC454_16788</name>
</gene>
<dbReference type="GO" id="GO:0008254">
    <property type="term" value="F:3'-nucleotidase activity"/>
    <property type="evidence" value="ECO:0007669"/>
    <property type="project" value="UniProtKB-EC"/>
</dbReference>
<evidence type="ECO:0000256" key="8">
    <source>
        <dbReference type="ARBA" id="ARBA00022741"/>
    </source>
</evidence>
<dbReference type="InterPro" id="IPR006179">
    <property type="entry name" value="5_nucleotidase/apyrase"/>
</dbReference>
<dbReference type="InterPro" id="IPR036582">
    <property type="entry name" value="Mao_N_sf"/>
</dbReference>
<comment type="catalytic activity">
    <reaction evidence="2">
        <text>a nucleoside 2',3'-cyclic phosphate + H2O = a nucleoside 3'-phosphate + H(+)</text>
        <dbReference type="Rhea" id="RHEA:19621"/>
        <dbReference type="ChEBI" id="CHEBI:15377"/>
        <dbReference type="ChEBI" id="CHEBI:15378"/>
        <dbReference type="ChEBI" id="CHEBI:66949"/>
        <dbReference type="ChEBI" id="CHEBI:66954"/>
        <dbReference type="EC" id="3.1.4.16"/>
    </reaction>
</comment>
<accession>H3SII4</accession>
<dbReference type="InterPro" id="IPR012854">
    <property type="entry name" value="Cu_amine_oxidase-like_N"/>
</dbReference>
<evidence type="ECO:0000256" key="2">
    <source>
        <dbReference type="ARBA" id="ARBA00001730"/>
    </source>
</evidence>
<dbReference type="Proteomes" id="UP000003900">
    <property type="component" value="Unassembled WGS sequence"/>
</dbReference>
<dbReference type="InterPro" id="IPR006146">
    <property type="entry name" value="5'-Nucleotdase_CS"/>
</dbReference>
<comment type="cofactor">
    <cofactor evidence="3">
        <name>a divalent metal cation</name>
        <dbReference type="ChEBI" id="CHEBI:60240"/>
    </cofactor>
</comment>
<dbReference type="Pfam" id="PF02872">
    <property type="entry name" value="5_nucleotid_C"/>
    <property type="match status" value="1"/>
</dbReference>
<organism evidence="15 16">
    <name type="scientific">Paenibacillus dendritiformis C454</name>
    <dbReference type="NCBI Taxonomy" id="1131935"/>
    <lineage>
        <taxon>Bacteria</taxon>
        <taxon>Bacillati</taxon>
        <taxon>Bacillota</taxon>
        <taxon>Bacilli</taxon>
        <taxon>Bacillales</taxon>
        <taxon>Paenibacillaceae</taxon>
        <taxon>Paenibacillus</taxon>
    </lineage>
</organism>
<dbReference type="PATRIC" id="fig|1131935.3.peg.3493"/>
<keyword evidence="9 11" id="KW-0378">Hydrolase</keyword>
<comment type="catalytic activity">
    <reaction evidence="1">
        <text>a ribonucleoside 3'-phosphate + H2O = a ribonucleoside + phosphate</text>
        <dbReference type="Rhea" id="RHEA:10144"/>
        <dbReference type="ChEBI" id="CHEBI:13197"/>
        <dbReference type="ChEBI" id="CHEBI:15377"/>
        <dbReference type="ChEBI" id="CHEBI:18254"/>
        <dbReference type="ChEBI" id="CHEBI:43474"/>
        <dbReference type="EC" id="3.1.3.6"/>
    </reaction>
</comment>
<dbReference type="PANTHER" id="PTHR11575">
    <property type="entry name" value="5'-NUCLEOTIDASE-RELATED"/>
    <property type="match status" value="1"/>
</dbReference>
<dbReference type="GO" id="GO:0000166">
    <property type="term" value="F:nucleotide binding"/>
    <property type="evidence" value="ECO:0007669"/>
    <property type="project" value="UniProtKB-KW"/>
</dbReference>
<dbReference type="GO" id="GO:0046872">
    <property type="term" value="F:metal ion binding"/>
    <property type="evidence" value="ECO:0007669"/>
    <property type="project" value="UniProtKB-KW"/>
</dbReference>
<evidence type="ECO:0000256" key="3">
    <source>
        <dbReference type="ARBA" id="ARBA00001968"/>
    </source>
</evidence>
<comment type="caution">
    <text evidence="15">The sequence shown here is derived from an EMBL/GenBank/DDBJ whole genome shotgun (WGS) entry which is preliminary data.</text>
</comment>
<comment type="subcellular location">
    <subcellularLocation>
        <location evidence="4">Cell envelope</location>
    </subcellularLocation>
</comment>
<dbReference type="Gene3D" id="3.90.780.10">
    <property type="entry name" value="5'-Nucleotidase, C-terminal domain"/>
    <property type="match status" value="1"/>
</dbReference>
<dbReference type="InterPro" id="IPR029052">
    <property type="entry name" value="Metallo-depent_PP-like"/>
</dbReference>
<feature type="signal peptide" evidence="11">
    <location>
        <begin position="1"/>
        <end position="24"/>
    </location>
</feature>
<dbReference type="InterPro" id="IPR041827">
    <property type="entry name" value="CpdB_N"/>
</dbReference>
<dbReference type="PANTHER" id="PTHR11575:SF6">
    <property type="entry name" value="2',3'-CYCLIC-NUCLEOTIDE 2'-PHOSPHODIESTERASE_3'-NUCLEOTIDASE"/>
    <property type="match status" value="1"/>
</dbReference>
<dbReference type="NCBIfam" id="NF006938">
    <property type="entry name" value="PRK09420.1"/>
    <property type="match status" value="1"/>
</dbReference>
<dbReference type="Pfam" id="PF00149">
    <property type="entry name" value="Metallophos"/>
    <property type="match status" value="1"/>
</dbReference>
<evidence type="ECO:0000256" key="6">
    <source>
        <dbReference type="ARBA" id="ARBA00022723"/>
    </source>
</evidence>
<evidence type="ECO:0000256" key="10">
    <source>
        <dbReference type="ARBA" id="ARBA00023268"/>
    </source>
</evidence>
<dbReference type="GO" id="GO:0009166">
    <property type="term" value="P:nucleotide catabolic process"/>
    <property type="evidence" value="ECO:0007669"/>
    <property type="project" value="InterPro"/>
</dbReference>
<feature type="domain" description="5'-Nucleotidase C-terminal" evidence="13">
    <location>
        <begin position="375"/>
        <end position="571"/>
    </location>
</feature>
<dbReference type="CDD" id="cd07410">
    <property type="entry name" value="MPP_CpdB_N"/>
    <property type="match status" value="1"/>
</dbReference>
<feature type="domain" description="Copper amine oxidase-like N-terminal" evidence="14">
    <location>
        <begin position="669"/>
        <end position="736"/>
    </location>
</feature>
<evidence type="ECO:0000259" key="14">
    <source>
        <dbReference type="Pfam" id="PF07833"/>
    </source>
</evidence>
<reference evidence="15 16" key="1">
    <citation type="journal article" date="2012" name="J. Bacteriol.">
        <title>Genome Sequence of the Pattern-Forming Social Bacterium Paenibacillus dendritiformis C454 Chiral Morphotype.</title>
        <authorList>
            <person name="Sirota-Madi A."/>
            <person name="Olender T."/>
            <person name="Helman Y."/>
            <person name="Brainis I."/>
            <person name="Finkelshtein A."/>
            <person name="Roth D."/>
            <person name="Hagai E."/>
            <person name="Leshkowitz D."/>
            <person name="Brodsky L."/>
            <person name="Galatenko V."/>
            <person name="Nikolaev V."/>
            <person name="Gutnick D.L."/>
            <person name="Lancet D."/>
            <person name="Ben-Jacob E."/>
        </authorList>
    </citation>
    <scope>NUCLEOTIDE SEQUENCE [LARGE SCALE GENOMIC DNA]</scope>
    <source>
        <strain evidence="15 16">C454</strain>
    </source>
</reference>
<keyword evidence="10" id="KW-0511">Multifunctional enzyme</keyword>
<dbReference type="Gene3D" id="3.30.457.10">
    <property type="entry name" value="Copper amine oxidase-like, N-terminal domain"/>
    <property type="match status" value="1"/>
</dbReference>
<dbReference type="OrthoDB" id="9775118at2"/>
<dbReference type="Gene3D" id="3.60.21.10">
    <property type="match status" value="1"/>
</dbReference>
<dbReference type="InterPro" id="IPR036907">
    <property type="entry name" value="5'-Nucleotdase_C_sf"/>
</dbReference>
<dbReference type="STRING" id="1131935.PDENDC454_16788"/>
<comment type="similarity">
    <text evidence="5 11">Belongs to the 5'-nucleotidase family.</text>
</comment>
<evidence type="ECO:0000259" key="13">
    <source>
        <dbReference type="Pfam" id="PF02872"/>
    </source>
</evidence>
<dbReference type="SUPFAM" id="SSF56300">
    <property type="entry name" value="Metallo-dependent phosphatases"/>
    <property type="match status" value="1"/>
</dbReference>
<dbReference type="GO" id="GO:0030288">
    <property type="term" value="C:outer membrane-bounded periplasmic space"/>
    <property type="evidence" value="ECO:0007669"/>
    <property type="project" value="TreeGrafter"/>
</dbReference>
<name>H3SII4_9BACL</name>
<proteinExistence type="inferred from homology"/>
<keyword evidence="8 11" id="KW-0547">Nucleotide-binding</keyword>
<evidence type="ECO:0000256" key="11">
    <source>
        <dbReference type="RuleBase" id="RU362119"/>
    </source>
</evidence>
<evidence type="ECO:0000313" key="16">
    <source>
        <dbReference type="Proteomes" id="UP000003900"/>
    </source>
</evidence>
<sequence length="748" mass="82167">MKKLKALTCFLAVMLLSSAFSMTAFGEAAQGPKLKLRLMETTDIHTHIVNHDYYQDKETDEFGLAKTASLITKARQEVANSMLFDNGDLIQGNPLGDYAAQIKPLQDGQVHPVFKAMNLLKYDAAGIGNHEFNYGLEFLDRSLKGSAFPYVNANVYIDDGDNNPDNDKNYFKPYEILTRTFKDDAGQDVTLKIGVIGFVPPKVMEWDKANLEGKVVVRDIIETAEKFVPKMKQEGADLIVAIPHSGFDSSPRKGNDDNTVYYLTQVKGIDAVMFGHDHNVFPSPDFENIEGVDVKKGTIHGTPAVMPGFWGDHLGIIDLTLEKSNGKWTVVDSQSEARPIYDKANKKPLVDADQRIVDAVKADHEGTIEYVRQPIGETTAPINSFFSVVRDDPSVQIVSNAQKWYTEKYILGTSYEGIPVLSAAAPFKAGGRWGPSYFTDIPAGTLAVKSAADLYVYPNTVNVVLLNGDEVKEWLEHAAGQFNQIVPGKAGEQPLINEEFPTYLFDVIDGVTYQIDVTQPARYNRQGQLAAPDSHRIVNLQYNGKPVTKEQKFLVATNNYRASGGGNFPNLDGSNIVISSPDETRQILIDYIAQNKKINPTADNNWSFVPIHGEADVTFRTSPKAQEAAAQAGGMQFIGLESDGFAKFSLDMSAGEEQQTTPEKPSASDALVPVRTKAEEGGIDIVYNNKTKTVTLTKGDATVIYILNSHEIQVNGQKQPVQSKLTDNRLWLPESILQSLSATAPAAS</sequence>
<dbReference type="SUPFAM" id="SSF55383">
    <property type="entry name" value="Copper amine oxidase, domain N"/>
    <property type="match status" value="1"/>
</dbReference>
<dbReference type="InterPro" id="IPR008334">
    <property type="entry name" value="5'-Nucleotdase_C"/>
</dbReference>
<dbReference type="GO" id="GO:0008663">
    <property type="term" value="F:2',3'-cyclic-nucleotide 2'-phosphodiesterase activity"/>
    <property type="evidence" value="ECO:0007669"/>
    <property type="project" value="UniProtKB-EC"/>
</dbReference>
<dbReference type="RefSeq" id="WP_006677848.1">
    <property type="nucleotide sequence ID" value="NZ_AHKH01000047.1"/>
</dbReference>
<dbReference type="SUPFAM" id="SSF55816">
    <property type="entry name" value="5'-nucleotidase (syn. UDP-sugar hydrolase), C-terminal domain"/>
    <property type="match status" value="1"/>
</dbReference>
<dbReference type="AlphaFoldDB" id="H3SII4"/>
<evidence type="ECO:0000256" key="5">
    <source>
        <dbReference type="ARBA" id="ARBA00006654"/>
    </source>
</evidence>